<comment type="caution">
    <text evidence="2">The sequence shown here is derived from an EMBL/GenBank/DDBJ whole genome shotgun (WGS) entry which is preliminary data.</text>
</comment>
<feature type="transmembrane region" description="Helical" evidence="1">
    <location>
        <begin position="71"/>
        <end position="97"/>
    </location>
</feature>
<feature type="transmembrane region" description="Helical" evidence="1">
    <location>
        <begin position="192"/>
        <end position="209"/>
    </location>
</feature>
<organism evidence="2 3">
    <name type="scientific">Sedimentibacter acidaminivorans</name>
    <dbReference type="NCBI Taxonomy" id="913099"/>
    <lineage>
        <taxon>Bacteria</taxon>
        <taxon>Bacillati</taxon>
        <taxon>Bacillota</taxon>
        <taxon>Tissierellia</taxon>
        <taxon>Sedimentibacter</taxon>
    </lineage>
</organism>
<feature type="transmembrane region" description="Helical" evidence="1">
    <location>
        <begin position="167"/>
        <end position="186"/>
    </location>
</feature>
<accession>A0ABS4GHT2</accession>
<keyword evidence="1" id="KW-0812">Transmembrane</keyword>
<sequence>MKKGDFIWIASLLVWVVVLVTPISREAFLVFTSSHPYLGGFIKFSILATMGDLLGVRLVKGEYIIPKGIIYRIIVWGIIGMMISLVFTIFMGGSLIAQKSGLLPFVNSALAQAFFGSTVMNLTFGPMMMVFHRFMDLYIDAKYEKLGKINLSILVDRVDWHSLVEFSWVKTCTMFWIPVHTAVFLLPSEYRVLASAFLSIALGMLLALAKKGKIEKLV</sequence>
<evidence type="ECO:0008006" key="4">
    <source>
        <dbReference type="Google" id="ProtNLM"/>
    </source>
</evidence>
<feature type="transmembrane region" description="Helical" evidence="1">
    <location>
        <begin position="109"/>
        <end position="131"/>
    </location>
</feature>
<keyword evidence="1" id="KW-1133">Transmembrane helix</keyword>
<keyword evidence="3" id="KW-1185">Reference proteome</keyword>
<evidence type="ECO:0000313" key="2">
    <source>
        <dbReference type="EMBL" id="MBP1927245.1"/>
    </source>
</evidence>
<gene>
    <name evidence="2" type="ORF">J2Z76_003142</name>
</gene>
<proteinExistence type="predicted"/>
<keyword evidence="1" id="KW-0472">Membrane</keyword>
<name>A0ABS4GHT2_9FIRM</name>
<protein>
    <recommendedName>
        <fullName evidence="4">Mpv17 / PMP22 family protein</fullName>
    </recommendedName>
</protein>
<feature type="transmembrane region" description="Helical" evidence="1">
    <location>
        <begin position="41"/>
        <end position="59"/>
    </location>
</feature>
<reference evidence="2 3" key="1">
    <citation type="submission" date="2021-03" db="EMBL/GenBank/DDBJ databases">
        <title>Genomic Encyclopedia of Type Strains, Phase IV (KMG-IV): sequencing the most valuable type-strain genomes for metagenomic binning, comparative biology and taxonomic classification.</title>
        <authorList>
            <person name="Goeker M."/>
        </authorList>
    </citation>
    <scope>NUCLEOTIDE SEQUENCE [LARGE SCALE GENOMIC DNA]</scope>
    <source>
        <strain evidence="2 3">DSM 24004</strain>
    </source>
</reference>
<evidence type="ECO:0000313" key="3">
    <source>
        <dbReference type="Proteomes" id="UP001519342"/>
    </source>
</evidence>
<dbReference type="EMBL" id="JAGGKS010000011">
    <property type="protein sequence ID" value="MBP1927245.1"/>
    <property type="molecule type" value="Genomic_DNA"/>
</dbReference>
<evidence type="ECO:0000256" key="1">
    <source>
        <dbReference type="SAM" id="Phobius"/>
    </source>
</evidence>
<dbReference type="Proteomes" id="UP001519342">
    <property type="component" value="Unassembled WGS sequence"/>
</dbReference>
<dbReference type="RefSeq" id="WP_209512954.1">
    <property type="nucleotide sequence ID" value="NZ_JAGGKS010000011.1"/>
</dbReference>